<dbReference type="Proteomes" id="UP000005801">
    <property type="component" value="Unassembled WGS sequence"/>
</dbReference>
<evidence type="ECO:0000313" key="2">
    <source>
        <dbReference type="Proteomes" id="UP000005801"/>
    </source>
</evidence>
<dbReference type="InterPro" id="IPR013783">
    <property type="entry name" value="Ig-like_fold"/>
</dbReference>
<accession>A6GK76</accession>
<name>A6GK76_9BACT</name>
<dbReference type="Gene3D" id="2.60.40.10">
    <property type="entry name" value="Immunoglobulins"/>
    <property type="match status" value="1"/>
</dbReference>
<keyword evidence="2" id="KW-1185">Reference proteome</keyword>
<evidence type="ECO:0008006" key="3">
    <source>
        <dbReference type="Google" id="ProtNLM"/>
    </source>
</evidence>
<sequence length="129" mass="13581">MAGALGGCGGSECTEIGCDSTLEVDYGSVVVNEPYLLTIDPDGDELTVTCLPDSPDAEPLPDWLECDADGFIVTGERADTTTSIRVTVVPIETEDAAINELVTLNVQEILEPNGPDCDPKCVVRRGVVP</sequence>
<protein>
    <recommendedName>
        <fullName evidence="3">Dystroglycan-type cadherin-like domain-containing protein</fullName>
    </recommendedName>
</protein>
<proteinExistence type="predicted"/>
<dbReference type="EMBL" id="ABCS01000185">
    <property type="protein sequence ID" value="EDM73718.1"/>
    <property type="molecule type" value="Genomic_DNA"/>
</dbReference>
<evidence type="ECO:0000313" key="1">
    <source>
        <dbReference type="EMBL" id="EDM73718.1"/>
    </source>
</evidence>
<dbReference type="AlphaFoldDB" id="A6GK76"/>
<organism evidence="1 2">
    <name type="scientific">Plesiocystis pacifica SIR-1</name>
    <dbReference type="NCBI Taxonomy" id="391625"/>
    <lineage>
        <taxon>Bacteria</taxon>
        <taxon>Pseudomonadati</taxon>
        <taxon>Myxococcota</taxon>
        <taxon>Polyangia</taxon>
        <taxon>Nannocystales</taxon>
        <taxon>Nannocystaceae</taxon>
        <taxon>Plesiocystis</taxon>
    </lineage>
</organism>
<comment type="caution">
    <text evidence="1">The sequence shown here is derived from an EMBL/GenBank/DDBJ whole genome shotgun (WGS) entry which is preliminary data.</text>
</comment>
<reference evidence="1 2" key="1">
    <citation type="submission" date="2007-06" db="EMBL/GenBank/DDBJ databases">
        <authorList>
            <person name="Shimkets L."/>
            <person name="Ferriera S."/>
            <person name="Johnson J."/>
            <person name="Kravitz S."/>
            <person name="Beeson K."/>
            <person name="Sutton G."/>
            <person name="Rogers Y.-H."/>
            <person name="Friedman R."/>
            <person name="Frazier M."/>
            <person name="Venter J.C."/>
        </authorList>
    </citation>
    <scope>NUCLEOTIDE SEQUENCE [LARGE SCALE GENOMIC DNA]</scope>
    <source>
        <strain evidence="1 2">SIR-1</strain>
    </source>
</reference>
<gene>
    <name evidence="1" type="ORF">PPSIR1_10005</name>
</gene>